<feature type="region of interest" description="Disordered" evidence="12">
    <location>
        <begin position="990"/>
        <end position="1022"/>
    </location>
</feature>
<feature type="compositionally biased region" description="Polar residues" evidence="12">
    <location>
        <begin position="550"/>
        <end position="566"/>
    </location>
</feature>
<dbReference type="InterPro" id="IPR018114">
    <property type="entry name" value="TRYPSIN_HIS"/>
</dbReference>
<keyword evidence="5 11" id="KW-0720">Serine protease</keyword>
<dbReference type="Pfam" id="PF01390">
    <property type="entry name" value="SEA"/>
    <property type="match status" value="1"/>
</dbReference>
<accession>A0A9B7CX30</accession>
<feature type="region of interest" description="Disordered" evidence="12">
    <location>
        <begin position="1192"/>
        <end position="1226"/>
    </location>
</feature>
<dbReference type="Gene3D" id="2.40.10.10">
    <property type="entry name" value="Trypsin-like serine proteases"/>
    <property type="match status" value="1"/>
</dbReference>
<dbReference type="InterPro" id="IPR000082">
    <property type="entry name" value="SEA_dom"/>
</dbReference>
<feature type="compositionally biased region" description="Polar residues" evidence="12">
    <location>
        <begin position="1152"/>
        <end position="1164"/>
    </location>
</feature>
<comment type="caution">
    <text evidence="10">Lacks conserved residue(s) required for the propagation of feature annotation.</text>
</comment>
<proteinExistence type="predicted"/>
<dbReference type="Pfam" id="PF00089">
    <property type="entry name" value="Trypsin"/>
    <property type="match status" value="1"/>
</dbReference>
<feature type="compositionally biased region" description="Basic and acidic residues" evidence="12">
    <location>
        <begin position="369"/>
        <end position="378"/>
    </location>
</feature>
<evidence type="ECO:0000259" key="14">
    <source>
        <dbReference type="PROSITE" id="PS50024"/>
    </source>
</evidence>
<feature type="compositionally biased region" description="Basic and acidic residues" evidence="12">
    <location>
        <begin position="1049"/>
        <end position="1070"/>
    </location>
</feature>
<dbReference type="GeneID" id="100649066"/>
<keyword evidence="9 10" id="KW-1015">Disulfide bond</keyword>
<dbReference type="CDD" id="cd00112">
    <property type="entry name" value="LDLa"/>
    <property type="match status" value="3"/>
</dbReference>
<feature type="disulfide bond" evidence="10">
    <location>
        <begin position="1909"/>
        <end position="1927"/>
    </location>
</feature>
<dbReference type="OrthoDB" id="6411962at2759"/>
<dbReference type="InterPro" id="IPR036055">
    <property type="entry name" value="LDL_receptor-like_sf"/>
</dbReference>
<feature type="region of interest" description="Disordered" evidence="12">
    <location>
        <begin position="777"/>
        <end position="796"/>
    </location>
</feature>
<feature type="region of interest" description="Disordered" evidence="12">
    <location>
        <begin position="237"/>
        <end position="270"/>
    </location>
</feature>
<evidence type="ECO:0000256" key="8">
    <source>
        <dbReference type="ARBA" id="ARBA00023136"/>
    </source>
</evidence>
<dbReference type="FunFam" id="2.40.10.10:FF:000003">
    <property type="entry name" value="Transmembrane serine protease 3"/>
    <property type="match status" value="1"/>
</dbReference>
<feature type="compositionally biased region" description="Polar residues" evidence="12">
    <location>
        <begin position="1198"/>
        <end position="1217"/>
    </location>
</feature>
<dbReference type="PROSITE" id="PS50024">
    <property type="entry name" value="SEA"/>
    <property type="match status" value="1"/>
</dbReference>
<dbReference type="InterPro" id="IPR009003">
    <property type="entry name" value="Peptidase_S1_PA"/>
</dbReference>
<protein>
    <submittedName>
        <fullName evidence="17">Uncharacterized protein LOC100649066</fullName>
    </submittedName>
</protein>
<dbReference type="PANTHER" id="PTHR24252">
    <property type="entry name" value="ACROSIN-RELATED"/>
    <property type="match status" value="1"/>
</dbReference>
<dbReference type="InterPro" id="IPR002172">
    <property type="entry name" value="LDrepeatLR_classA_rpt"/>
</dbReference>
<feature type="region of interest" description="Disordered" evidence="12">
    <location>
        <begin position="924"/>
        <end position="950"/>
    </location>
</feature>
<keyword evidence="8 13" id="KW-0472">Membrane</keyword>
<evidence type="ECO:0000256" key="13">
    <source>
        <dbReference type="SAM" id="Phobius"/>
    </source>
</evidence>
<dbReference type="GO" id="GO:0016020">
    <property type="term" value="C:membrane"/>
    <property type="evidence" value="ECO:0007669"/>
    <property type="project" value="UniProtKB-SubCell"/>
</dbReference>
<dbReference type="PROSITE" id="PS00134">
    <property type="entry name" value="TRYPSIN_HIS"/>
    <property type="match status" value="1"/>
</dbReference>
<dbReference type="SUPFAM" id="SSF50494">
    <property type="entry name" value="Trypsin-like serine proteases"/>
    <property type="match status" value="1"/>
</dbReference>
<keyword evidence="16" id="KW-1185">Reference proteome</keyword>
<feature type="compositionally biased region" description="Basic and acidic residues" evidence="12">
    <location>
        <begin position="599"/>
        <end position="608"/>
    </location>
</feature>
<feature type="region of interest" description="Disordered" evidence="12">
    <location>
        <begin position="1112"/>
        <end position="1171"/>
    </location>
</feature>
<dbReference type="Pfam" id="PF00057">
    <property type="entry name" value="Ldl_recept_a"/>
    <property type="match status" value="2"/>
</dbReference>
<dbReference type="SUPFAM" id="SSF57424">
    <property type="entry name" value="LDL receptor-like module"/>
    <property type="match status" value="3"/>
</dbReference>
<dbReference type="SUPFAM" id="SSF82671">
    <property type="entry name" value="SEA domain"/>
    <property type="match status" value="1"/>
</dbReference>
<feature type="disulfide bond" evidence="10">
    <location>
        <begin position="1921"/>
        <end position="1936"/>
    </location>
</feature>
<dbReference type="GO" id="GO:0004252">
    <property type="term" value="F:serine-type endopeptidase activity"/>
    <property type="evidence" value="ECO:0007669"/>
    <property type="project" value="InterPro"/>
</dbReference>
<dbReference type="SMART" id="SM00020">
    <property type="entry name" value="Tryp_SPc"/>
    <property type="match status" value="1"/>
</dbReference>
<dbReference type="PRINTS" id="PR00722">
    <property type="entry name" value="CHYMOTRYPSIN"/>
</dbReference>
<organism evidence="16 17">
    <name type="scientific">Bombus terrestris</name>
    <name type="common">Buff-tailed bumblebee</name>
    <name type="synonym">Apis terrestris</name>
    <dbReference type="NCBI Taxonomy" id="30195"/>
    <lineage>
        <taxon>Eukaryota</taxon>
        <taxon>Metazoa</taxon>
        <taxon>Ecdysozoa</taxon>
        <taxon>Arthropoda</taxon>
        <taxon>Hexapoda</taxon>
        <taxon>Insecta</taxon>
        <taxon>Pterygota</taxon>
        <taxon>Neoptera</taxon>
        <taxon>Endopterygota</taxon>
        <taxon>Hymenoptera</taxon>
        <taxon>Apocrita</taxon>
        <taxon>Aculeata</taxon>
        <taxon>Apoidea</taxon>
        <taxon>Anthophila</taxon>
        <taxon>Apidae</taxon>
        <taxon>Bombus</taxon>
        <taxon>Bombus</taxon>
    </lineage>
</organism>
<feature type="domain" description="SEA" evidence="14">
    <location>
        <begin position="95"/>
        <end position="216"/>
    </location>
</feature>
<evidence type="ECO:0000313" key="17">
    <source>
        <dbReference type="RefSeq" id="XP_020720854.2"/>
    </source>
</evidence>
<dbReference type="PROSITE" id="PS50240">
    <property type="entry name" value="TRYPSIN_DOM"/>
    <property type="match status" value="1"/>
</dbReference>
<evidence type="ECO:0000313" key="16">
    <source>
        <dbReference type="Proteomes" id="UP000835206"/>
    </source>
</evidence>
<evidence type="ECO:0000256" key="6">
    <source>
        <dbReference type="ARBA" id="ARBA00022968"/>
    </source>
</evidence>
<feature type="transmembrane region" description="Helical" evidence="13">
    <location>
        <begin position="59"/>
        <end position="85"/>
    </location>
</feature>
<feature type="region of interest" description="Disordered" evidence="12">
    <location>
        <begin position="637"/>
        <end position="663"/>
    </location>
</feature>
<feature type="region of interest" description="Disordered" evidence="12">
    <location>
        <begin position="550"/>
        <end position="618"/>
    </location>
</feature>
<feature type="domain" description="Peptidase S1" evidence="15">
    <location>
        <begin position="1658"/>
        <end position="1893"/>
    </location>
</feature>
<feature type="disulfide bond" evidence="10">
    <location>
        <begin position="1376"/>
        <end position="1391"/>
    </location>
</feature>
<evidence type="ECO:0000256" key="3">
    <source>
        <dbReference type="ARBA" id="ARBA00022692"/>
    </source>
</evidence>
<dbReference type="InterPro" id="IPR001254">
    <property type="entry name" value="Trypsin_dom"/>
</dbReference>
<dbReference type="InterPro" id="IPR001314">
    <property type="entry name" value="Peptidase_S1A"/>
</dbReference>
<dbReference type="PROSITE" id="PS50068">
    <property type="entry name" value="LDLRA_2"/>
    <property type="match status" value="3"/>
</dbReference>
<evidence type="ECO:0000256" key="11">
    <source>
        <dbReference type="RuleBase" id="RU363034"/>
    </source>
</evidence>
<dbReference type="KEGG" id="bter:100649066"/>
<keyword evidence="4 11" id="KW-0378">Hydrolase</keyword>
<feature type="disulfide bond" evidence="10">
    <location>
        <begin position="1295"/>
        <end position="1313"/>
    </location>
</feature>
<dbReference type="InterPro" id="IPR033116">
    <property type="entry name" value="TRYPSIN_SER"/>
</dbReference>
<keyword evidence="3 13" id="KW-0812">Transmembrane</keyword>
<dbReference type="CDD" id="cd00190">
    <property type="entry name" value="Tryp_SPc"/>
    <property type="match status" value="1"/>
</dbReference>
<comment type="subcellular location">
    <subcellularLocation>
        <location evidence="1">Membrane</location>
        <topology evidence="1">Single-pass type II membrane protein</topology>
    </subcellularLocation>
</comment>
<evidence type="ECO:0000256" key="5">
    <source>
        <dbReference type="ARBA" id="ARBA00022825"/>
    </source>
</evidence>
<evidence type="ECO:0000256" key="1">
    <source>
        <dbReference type="ARBA" id="ARBA00004606"/>
    </source>
</evidence>
<feature type="region of interest" description="Disordered" evidence="12">
    <location>
        <begin position="1035"/>
        <end position="1070"/>
    </location>
</feature>
<evidence type="ECO:0000256" key="9">
    <source>
        <dbReference type="ARBA" id="ARBA00023157"/>
    </source>
</evidence>
<dbReference type="InterPro" id="IPR023415">
    <property type="entry name" value="LDLR_class-A_CS"/>
</dbReference>
<keyword evidence="2 11" id="KW-0645">Protease</keyword>
<keyword evidence="7 13" id="KW-1133">Transmembrane helix</keyword>
<evidence type="ECO:0000259" key="15">
    <source>
        <dbReference type="PROSITE" id="PS50240"/>
    </source>
</evidence>
<dbReference type="Gene3D" id="4.10.400.10">
    <property type="entry name" value="Low-density Lipoprotein Receptor"/>
    <property type="match status" value="3"/>
</dbReference>
<reference evidence="17" key="1">
    <citation type="submission" date="2025-08" db="UniProtKB">
        <authorList>
            <consortium name="RefSeq"/>
        </authorList>
    </citation>
    <scope>IDENTIFICATION</scope>
</reference>
<dbReference type="SMART" id="SM00192">
    <property type="entry name" value="LDLa"/>
    <property type="match status" value="3"/>
</dbReference>
<dbReference type="PROSITE" id="PS00135">
    <property type="entry name" value="TRYPSIN_SER"/>
    <property type="match status" value="1"/>
</dbReference>
<feature type="region of interest" description="Disordered" evidence="12">
    <location>
        <begin position="289"/>
        <end position="378"/>
    </location>
</feature>
<keyword evidence="6" id="KW-0735">Signal-anchor</keyword>
<dbReference type="Proteomes" id="UP000835206">
    <property type="component" value="Chromosome 10"/>
</dbReference>
<dbReference type="PANTHER" id="PTHR24252:SF7">
    <property type="entry name" value="HYALIN"/>
    <property type="match status" value="1"/>
</dbReference>
<gene>
    <name evidence="17" type="primary">LOC100649066</name>
</gene>
<dbReference type="InterPro" id="IPR043504">
    <property type="entry name" value="Peptidase_S1_PA_chymotrypsin"/>
</dbReference>
<feature type="compositionally biased region" description="Polar residues" evidence="12">
    <location>
        <begin position="289"/>
        <end position="325"/>
    </location>
</feature>
<dbReference type="GO" id="GO:0006508">
    <property type="term" value="P:proteolysis"/>
    <property type="evidence" value="ECO:0007669"/>
    <property type="project" value="UniProtKB-KW"/>
</dbReference>
<evidence type="ECO:0000256" key="7">
    <source>
        <dbReference type="ARBA" id="ARBA00022989"/>
    </source>
</evidence>
<evidence type="ECO:0000256" key="4">
    <source>
        <dbReference type="ARBA" id="ARBA00022801"/>
    </source>
</evidence>
<evidence type="ECO:0000256" key="10">
    <source>
        <dbReference type="PROSITE-ProRule" id="PRU00124"/>
    </source>
</evidence>
<feature type="compositionally biased region" description="Basic and acidic residues" evidence="12">
    <location>
        <begin position="999"/>
        <end position="1020"/>
    </location>
</feature>
<evidence type="ECO:0000256" key="2">
    <source>
        <dbReference type="ARBA" id="ARBA00022670"/>
    </source>
</evidence>
<name>A0A9B7CX30_BOMTE</name>
<dbReference type="InterPro" id="IPR036364">
    <property type="entry name" value="SEA_dom_sf"/>
</dbReference>
<feature type="disulfide bond" evidence="10">
    <location>
        <begin position="1307"/>
        <end position="1322"/>
    </location>
</feature>
<evidence type="ECO:0000256" key="12">
    <source>
        <dbReference type="SAM" id="MobiDB-lite"/>
    </source>
</evidence>
<feature type="compositionally biased region" description="Basic and acidic residues" evidence="12">
    <location>
        <begin position="340"/>
        <end position="355"/>
    </location>
</feature>
<feature type="compositionally biased region" description="Low complexity" evidence="12">
    <location>
        <begin position="356"/>
        <end position="366"/>
    </location>
</feature>
<dbReference type="RefSeq" id="XP_020720854.2">
    <property type="nucleotide sequence ID" value="XM_020865195.2"/>
</dbReference>
<dbReference type="PROSITE" id="PS01209">
    <property type="entry name" value="LDLRA_1"/>
    <property type="match status" value="2"/>
</dbReference>
<sequence>MASMCGSSSKSYPAINTGSYYRPAAYPYQNDYYLPPRSTWSRVSPEHTKKQRGNSTWKVGSAMLIISAMLVLIAVFAIAGLALWMGALRTDSKNAIVGFSCTFRVSKGEKYNPMLKLNTSMVFREKERKYKNIFEVLFRRSVFGAAYKQTIIDKFESGILKVFFRIYLDRRKIPRSITNVEDTIEDIIAKETYSSSSLFKDMELDLTSISVKRINQELPGSQKQVQQKNAMITKNGLLRPNRNSSLITSSKPKSKPTKIESTEPDIDFSNIPTIQGTYKATKVNITSSNKTISAQQPAKSQSETKNNTKASLPEEQTTMKPTTVEDSTEASADVAQTTNEADKKVNYTVHDESSSSKKTTTSTASTPEVGKDDLFKDFRNPSFETSPWKPIIPGYINTELKLLPGNAQKPNNKSESNYKVNYSNTNLGDVVSGTVVKHPQYSVHAKVAQSSTTSTKSPEPTVILNSYIGVPGMSTLDISDTDFPRDRIVPQEMVNFRVNGKFKNKIPGLLEGGEIFTEASPVSLDDQRPDIEVSGQLPPETYDIKLRTSSQPFGLSSSQPLEFSSTKPHRSTSENETGWRIPGSQMTYTMTDGGSDGPVSKEQDDVKSSGDSTKMNRKKLGQTTVIGASDNFLPSMVSSTPKWHAQSPLEPDSDEESTTKVSGVGVAEPVPDVDVDLEARNRYSDVQAMVKQESNALQDRKVDKNAQEPVYTSYKTPDLNGAGMRPSLIESSGTPKPFRHTIPVDKITSVVDYTEADKEGSLKQAINTVTDSIMSQEERFTEETSELSTGNKEDKEGPIKVLSIKENEEEGTKVLPVKENLKEIIELETFVKKNSDSEADISLKNAKIEEYARSTESNIESVIDDEKLLKLGTTEVYSEMIHPLYNNIDKLVVKKEENKGAPGRLTSNISRNSTFIEIDTLKHTPGEVEEDSDSTGNKSATKGEDNWPFNGTLSRPYNSLETRKKTYNDTLKAYVVENLVTLAPAKSNTGIGRPVRPRPKIEGEKTMRIDEKPNTDRSSTDDSLLLEQLFGVHNRQRNATKRNSFNHGDSVRFHSTENERNREADLHNEHPRVEQIVEVVTSISTKVSSNFKGNPVVLKFVVTNSTSLPIIRSESHQDAEETFTSEASAPKEFSAPNDGGKGENRSFRGEISNKTPSLTSSDVQTSDRKISTMEENKSLLEKLKELADIGTENEPVHSKNSSRPSVDALQSHTSNVKSKPPEDYRPLPNFEKLKQIADIATGNQTLMNSSAAFTMTRDGVEILTKILNKMEDRTDKMISSTEENLEADHCLGFLCKDGKCLPSSGRCNMLGECPNSEDEANCTCADFLKAQLLHEKICDGVADCWDYSDETDCDWCQEGQYVCGNSRTCINQDKVCNGYTDCPGGEDEKKCAALIEDDSALNYEETSSFARKDINSEISVTKDAHPSFEGQFSEIESTTNKDTLYDQEAVESSIFESTTLHAFKDDIRLEKVIRAKDESVIEEGGTFFENREQSNATTLVSGREISSNVKHVLTRGNSIHVNAKNGDKTSMINLKKEVNNYNEKGYLNIRKNGKWGKLCLTGMDNLLQERQTVWSIEDLGRAVCKAITYQDYETVEKVLDENPTSVRSYYTLSYNEKPLDKTILTFKPSECPTGEILRVKCKNLECGIRTQAPSQARIVGGGSSSAGSWPWQVALYKEGDYQCGGALINERWILSAAHCFYHTQDEYWVARIGATRRGSFPSPYEQVLRLDHISLHPDYIDNGFINDIAMLRLEEPVTFSDYVRPVCLPESEPKSGTTCTVTGWGQLFEVGRIFPDTLQEVQLPVISTEECRRKTLFLPLYRITSGMLCAGLKDGGRDACLGDSGGPLVCSGSDNKYTLHGITSNGYGCARPGRPGVYTKVHHYLPWIEYAISREDIRSSIASCKGHRCPLGECLPKSRICNGFLECSDGSDERNCPLNL</sequence>